<dbReference type="InterPro" id="IPR009282">
    <property type="entry name" value="DUF937"/>
</dbReference>
<keyword evidence="3" id="KW-1185">Reference proteome</keyword>
<feature type="region of interest" description="Disordered" evidence="1">
    <location>
        <begin position="183"/>
        <end position="210"/>
    </location>
</feature>
<proteinExistence type="predicted"/>
<accession>A0A7W5H4H2</accession>
<evidence type="ECO:0008006" key="4">
    <source>
        <dbReference type="Google" id="ProtNLM"/>
    </source>
</evidence>
<dbReference type="AlphaFoldDB" id="A0A7W5H4H2"/>
<sequence>MSMNMIEILKGQLGGMVAGQIAKKFGIDPAVLQSGIGALLPTILGGLLKQASTPEGAQSLEKTLDSPEFDGGLLDNIGDMFSTGNAASPEGDAGGLIEGLFGAKAGMIADIVGKVSGMKSGTAGSLMAMLAPIVMSFLGKQKRSLGLDSGGLANLLMSQKDEIAKSLPGGMAGTLGLTDLGFEDTPANVPASTPAAPPKATPPATPSPSGGGLMSKLIPVVILGVLAFVGFKMFNQPAAPTVPDVDADVIDALENIDMGSAPQDTLGLTGADATGKLSEIFSGYTETLQSVDDVESAQTAVPEMQSLNEKLGSMTSMLDQLPASVRSTVTDQIGPMIEPIKAMIDKVLAIPGVGPILQPIVDNMLAKVGTLTSS</sequence>
<feature type="compositionally biased region" description="Pro residues" evidence="1">
    <location>
        <begin position="195"/>
        <end position="206"/>
    </location>
</feature>
<reference evidence="2 3" key="1">
    <citation type="submission" date="2020-08" db="EMBL/GenBank/DDBJ databases">
        <title>Genomic Encyclopedia of Type Strains, Phase III (KMG-III): the genomes of soil and plant-associated and newly described type strains.</title>
        <authorList>
            <person name="Whitman W."/>
        </authorList>
    </citation>
    <scope>NUCLEOTIDE SEQUENCE [LARGE SCALE GENOMIC DNA]</scope>
    <source>
        <strain evidence="2 3">CECT 8075</strain>
    </source>
</reference>
<dbReference type="Pfam" id="PF06078">
    <property type="entry name" value="DUF937"/>
    <property type="match status" value="1"/>
</dbReference>
<evidence type="ECO:0000313" key="3">
    <source>
        <dbReference type="Proteomes" id="UP000536179"/>
    </source>
</evidence>
<dbReference type="EMBL" id="JACHXU010000006">
    <property type="protein sequence ID" value="MBB3206392.1"/>
    <property type="molecule type" value="Genomic_DNA"/>
</dbReference>
<organism evidence="2 3">
    <name type="scientific">Aporhodopirellula rubra</name>
    <dbReference type="NCBI Taxonomy" id="980271"/>
    <lineage>
        <taxon>Bacteria</taxon>
        <taxon>Pseudomonadati</taxon>
        <taxon>Planctomycetota</taxon>
        <taxon>Planctomycetia</taxon>
        <taxon>Pirellulales</taxon>
        <taxon>Pirellulaceae</taxon>
        <taxon>Aporhodopirellula</taxon>
    </lineage>
</organism>
<dbReference type="Proteomes" id="UP000536179">
    <property type="component" value="Unassembled WGS sequence"/>
</dbReference>
<name>A0A7W5H4H2_9BACT</name>
<gene>
    <name evidence="2" type="ORF">FHS27_002201</name>
</gene>
<dbReference type="RefSeq" id="WP_184304858.1">
    <property type="nucleotide sequence ID" value="NZ_JACHXU010000006.1"/>
</dbReference>
<protein>
    <recommendedName>
        <fullName evidence="4">DUF937 domain-containing protein</fullName>
    </recommendedName>
</protein>
<evidence type="ECO:0000313" key="2">
    <source>
        <dbReference type="EMBL" id="MBB3206392.1"/>
    </source>
</evidence>
<comment type="caution">
    <text evidence="2">The sequence shown here is derived from an EMBL/GenBank/DDBJ whole genome shotgun (WGS) entry which is preliminary data.</text>
</comment>
<evidence type="ECO:0000256" key="1">
    <source>
        <dbReference type="SAM" id="MobiDB-lite"/>
    </source>
</evidence>